<dbReference type="SUPFAM" id="SSF161098">
    <property type="entry name" value="MetI-like"/>
    <property type="match status" value="1"/>
</dbReference>
<dbReference type="PANTHER" id="PTHR43163:SF3">
    <property type="entry name" value="PEPTIDE ABC TRANSPORTER PERMEASE PROTEIN"/>
    <property type="match status" value="1"/>
</dbReference>
<dbReference type="InterPro" id="IPR035906">
    <property type="entry name" value="MetI-like_sf"/>
</dbReference>
<dbReference type="Pfam" id="PF00528">
    <property type="entry name" value="BPD_transp_1"/>
    <property type="match status" value="1"/>
</dbReference>
<dbReference type="PROSITE" id="PS50928">
    <property type="entry name" value="ABC_TM1"/>
    <property type="match status" value="1"/>
</dbReference>
<comment type="similarity">
    <text evidence="7">Belongs to the binding-protein-dependent transport system permease family.</text>
</comment>
<evidence type="ECO:0000256" key="1">
    <source>
        <dbReference type="ARBA" id="ARBA00004651"/>
    </source>
</evidence>
<evidence type="ECO:0000256" key="7">
    <source>
        <dbReference type="RuleBase" id="RU363032"/>
    </source>
</evidence>
<evidence type="ECO:0000256" key="3">
    <source>
        <dbReference type="ARBA" id="ARBA00022475"/>
    </source>
</evidence>
<name>A0ABS0LMB8_9LACT</name>
<gene>
    <name evidence="9" type="ORF">HYQ42_08070</name>
</gene>
<dbReference type="InterPro" id="IPR045621">
    <property type="entry name" value="BPD_transp_1_N"/>
</dbReference>
<feature type="transmembrane region" description="Helical" evidence="7">
    <location>
        <begin position="177"/>
        <end position="196"/>
    </location>
</feature>
<protein>
    <submittedName>
        <fullName evidence="9">ABC transporter permease</fullName>
    </submittedName>
</protein>
<keyword evidence="5 7" id="KW-1133">Transmembrane helix</keyword>
<dbReference type="RefSeq" id="WP_197104803.1">
    <property type="nucleotide sequence ID" value="NZ_JACCEL010000019.1"/>
</dbReference>
<feature type="transmembrane region" description="Helical" evidence="7">
    <location>
        <begin position="132"/>
        <end position="157"/>
    </location>
</feature>
<dbReference type="Pfam" id="PF19300">
    <property type="entry name" value="BPD_transp_1_N"/>
    <property type="match status" value="1"/>
</dbReference>
<dbReference type="CDD" id="cd06261">
    <property type="entry name" value="TM_PBP2"/>
    <property type="match status" value="1"/>
</dbReference>
<dbReference type="InterPro" id="IPR000515">
    <property type="entry name" value="MetI-like"/>
</dbReference>
<feature type="domain" description="ABC transmembrane type-1" evidence="8">
    <location>
        <begin position="95"/>
        <end position="304"/>
    </location>
</feature>
<feature type="transmembrane region" description="Helical" evidence="7">
    <location>
        <begin position="99"/>
        <end position="120"/>
    </location>
</feature>
<feature type="transmembrane region" description="Helical" evidence="7">
    <location>
        <begin position="12"/>
        <end position="30"/>
    </location>
</feature>
<keyword evidence="3" id="KW-1003">Cell membrane</keyword>
<keyword evidence="2 7" id="KW-0813">Transport</keyword>
<feature type="transmembrane region" description="Helical" evidence="7">
    <location>
        <begin position="279"/>
        <end position="307"/>
    </location>
</feature>
<reference evidence="9 10" key="1">
    <citation type="submission" date="2020-07" db="EMBL/GenBank/DDBJ databases">
        <title>Facklamia lactis sp. nov., isolated from raw milk.</title>
        <authorList>
            <person name="Doll E.V."/>
            <person name="Huptas C."/>
            <person name="Staib L."/>
            <person name="Wenning M."/>
            <person name="Scherer S."/>
        </authorList>
    </citation>
    <scope>NUCLEOTIDE SEQUENCE [LARGE SCALE GENOMIC DNA]</scope>
    <source>
        <strain evidence="9 10">DSM 104272</strain>
    </source>
</reference>
<evidence type="ECO:0000256" key="6">
    <source>
        <dbReference type="ARBA" id="ARBA00023136"/>
    </source>
</evidence>
<keyword evidence="10" id="KW-1185">Reference proteome</keyword>
<sequence>MTRYIIKRLTSLLPVLLVVAVVVFSLVQLTPGDPVSVLLGDEADMATIEQVRTELGLNSPIHIQFLNWLGNLLKGDLGTSMFFKQPVTEMFWRNFGPTLALAIYAEVIAIGLALILGSLAAKYRGTWFDYGVNGFTILGISVPSFLWALILVLVFAIYFRLFPTSGYRSIEEGFVSFIRYLTLPAFALGLVQASIITRITRTTMIDTLETPYIKATAARGISTRKIVFKHALKNSFLPIMTVIGDSFGGLITGAAVVETVFNIPGIGQLIINSIERRDYVVIQGVILLITLLYLLLNLGIDILYGILDPRIRLEGEG</sequence>
<keyword evidence="6 7" id="KW-0472">Membrane</keyword>
<evidence type="ECO:0000256" key="2">
    <source>
        <dbReference type="ARBA" id="ARBA00022448"/>
    </source>
</evidence>
<dbReference type="EMBL" id="JACCEL010000019">
    <property type="protein sequence ID" value="MBG9978745.1"/>
    <property type="molecule type" value="Genomic_DNA"/>
</dbReference>
<comment type="subcellular location">
    <subcellularLocation>
        <location evidence="1 7">Cell membrane</location>
        <topology evidence="1 7">Multi-pass membrane protein</topology>
    </subcellularLocation>
</comment>
<evidence type="ECO:0000313" key="9">
    <source>
        <dbReference type="EMBL" id="MBG9978745.1"/>
    </source>
</evidence>
<comment type="caution">
    <text evidence="9">The sequence shown here is derived from an EMBL/GenBank/DDBJ whole genome shotgun (WGS) entry which is preliminary data.</text>
</comment>
<keyword evidence="4 7" id="KW-0812">Transmembrane</keyword>
<evidence type="ECO:0000259" key="8">
    <source>
        <dbReference type="PROSITE" id="PS50928"/>
    </source>
</evidence>
<evidence type="ECO:0000313" key="10">
    <source>
        <dbReference type="Proteomes" id="UP000823401"/>
    </source>
</evidence>
<dbReference type="PANTHER" id="PTHR43163">
    <property type="entry name" value="DIPEPTIDE TRANSPORT SYSTEM PERMEASE PROTEIN DPPB-RELATED"/>
    <property type="match status" value="1"/>
</dbReference>
<proteinExistence type="inferred from homology"/>
<dbReference type="Proteomes" id="UP000823401">
    <property type="component" value="Unassembled WGS sequence"/>
</dbReference>
<evidence type="ECO:0000256" key="4">
    <source>
        <dbReference type="ARBA" id="ARBA00022692"/>
    </source>
</evidence>
<organism evidence="9 10">
    <name type="scientific">Ruoffia tabacinasalis</name>
    <dbReference type="NCBI Taxonomy" id="87458"/>
    <lineage>
        <taxon>Bacteria</taxon>
        <taxon>Bacillati</taxon>
        <taxon>Bacillota</taxon>
        <taxon>Bacilli</taxon>
        <taxon>Lactobacillales</taxon>
        <taxon>Aerococcaceae</taxon>
        <taxon>Ruoffia</taxon>
    </lineage>
</organism>
<evidence type="ECO:0000256" key="5">
    <source>
        <dbReference type="ARBA" id="ARBA00022989"/>
    </source>
</evidence>
<accession>A0ABS0LMB8</accession>
<dbReference type="Gene3D" id="1.10.3720.10">
    <property type="entry name" value="MetI-like"/>
    <property type="match status" value="1"/>
</dbReference>